<evidence type="ECO:0000313" key="3">
    <source>
        <dbReference type="EMBL" id="KAJ4385788.1"/>
    </source>
</evidence>
<dbReference type="EMBL" id="JAPEVB010000007">
    <property type="protein sequence ID" value="KAJ4385788.1"/>
    <property type="molecule type" value="Genomic_DNA"/>
</dbReference>
<evidence type="ECO:0000256" key="1">
    <source>
        <dbReference type="SAM" id="MobiDB-lite"/>
    </source>
</evidence>
<proteinExistence type="predicted"/>
<sequence length="127" mass="13729">MGLGTLLIIVLIAFLCCRRRQRDGMKTVSQKDAAAYESTSTIGPTQEATLPYSQLPYGGFVSDAANNITPPQQAMVPPRPLGAQVVTPSNNGMPVEVDESKKRWHKHYKEPECGTSRGSRVGVLSLG</sequence>
<dbReference type="Proteomes" id="UP001140453">
    <property type="component" value="Unassembled WGS sequence"/>
</dbReference>
<gene>
    <name evidence="3" type="ORF">N0V93_010219</name>
</gene>
<accession>A0A9W8YLK6</accession>
<reference evidence="3" key="1">
    <citation type="submission" date="2022-10" db="EMBL/GenBank/DDBJ databases">
        <title>Tapping the CABI collections for fungal endophytes: first genome assemblies for Collariella, Neodidymelliopsis, Ascochyta clinopodiicola, Didymella pomorum, Didymosphaeria variabile, Neocosmospora piperis and Neocucurbitaria cava.</title>
        <authorList>
            <person name="Hill R."/>
        </authorList>
    </citation>
    <scope>NUCLEOTIDE SEQUENCE</scope>
    <source>
        <strain evidence="3">IMI 355082</strain>
    </source>
</reference>
<dbReference type="AlphaFoldDB" id="A0A9W8YLK6"/>
<feature type="compositionally biased region" description="Polar residues" evidence="1">
    <location>
        <begin position="37"/>
        <end position="47"/>
    </location>
</feature>
<organism evidence="3 4">
    <name type="scientific">Gnomoniopsis smithogilvyi</name>
    <dbReference type="NCBI Taxonomy" id="1191159"/>
    <lineage>
        <taxon>Eukaryota</taxon>
        <taxon>Fungi</taxon>
        <taxon>Dikarya</taxon>
        <taxon>Ascomycota</taxon>
        <taxon>Pezizomycotina</taxon>
        <taxon>Sordariomycetes</taxon>
        <taxon>Sordariomycetidae</taxon>
        <taxon>Diaporthales</taxon>
        <taxon>Gnomoniaceae</taxon>
        <taxon>Gnomoniopsis</taxon>
    </lineage>
</organism>
<dbReference type="OrthoDB" id="10441903at2759"/>
<feature type="region of interest" description="Disordered" evidence="1">
    <location>
        <begin position="27"/>
        <end position="47"/>
    </location>
</feature>
<keyword evidence="4" id="KW-1185">Reference proteome</keyword>
<feature type="region of interest" description="Disordered" evidence="1">
    <location>
        <begin position="63"/>
        <end position="127"/>
    </location>
</feature>
<feature type="signal peptide" evidence="2">
    <location>
        <begin position="1"/>
        <end position="24"/>
    </location>
</feature>
<evidence type="ECO:0000313" key="4">
    <source>
        <dbReference type="Proteomes" id="UP001140453"/>
    </source>
</evidence>
<keyword evidence="2" id="KW-0732">Signal</keyword>
<name>A0A9W8YLK6_9PEZI</name>
<protein>
    <submittedName>
        <fullName evidence="3">Uncharacterized protein</fullName>
    </submittedName>
</protein>
<feature type="chain" id="PRO_5040774973" evidence="2">
    <location>
        <begin position="25"/>
        <end position="127"/>
    </location>
</feature>
<comment type="caution">
    <text evidence="3">The sequence shown here is derived from an EMBL/GenBank/DDBJ whole genome shotgun (WGS) entry which is preliminary data.</text>
</comment>
<evidence type="ECO:0000256" key="2">
    <source>
        <dbReference type="SAM" id="SignalP"/>
    </source>
</evidence>